<sequence>MFCFFFFFFSLLFFFLIRLSPSTKLTKDIIYLSLGIRGIASKILWKHCKAILSVCANFYKYLTGNKKVCEKKPVKSFNRLLLTIVFWTSCVARGK</sequence>
<feature type="signal peptide" evidence="1">
    <location>
        <begin position="1"/>
        <end position="22"/>
    </location>
</feature>
<protein>
    <submittedName>
        <fullName evidence="2">Putative secreted protein</fullName>
    </submittedName>
</protein>
<dbReference type="EMBL" id="GHWJ01010196">
    <property type="protein sequence ID" value="NOV42933.1"/>
    <property type="molecule type" value="Transcribed_RNA"/>
</dbReference>
<proteinExistence type="predicted"/>
<evidence type="ECO:0000256" key="1">
    <source>
        <dbReference type="SAM" id="SignalP"/>
    </source>
</evidence>
<reference evidence="2" key="1">
    <citation type="submission" date="2019-09" db="EMBL/GenBank/DDBJ databases">
        <title>Organ-specific transcriptomic study of the physiology of the cattle tick, Rhipicephalus microplus.</title>
        <authorList>
            <person name="Tirloni L."/>
            <person name="Braz G."/>
            <person name="Gandara A.C.P."/>
            <person name="Sabadin G.A."/>
            <person name="da Silva R.M."/>
            <person name="Guizzo M.G."/>
            <person name="Machado J.A."/>
            <person name="Costa E.P."/>
            <person name="Gomes H.F."/>
            <person name="Moraes J."/>
            <person name="Mota M.B.S."/>
            <person name="Mesquita R.D."/>
            <person name="Alvarenga P.H."/>
            <person name="Alves F."/>
            <person name="Seixas A."/>
            <person name="da Fonseca R.N."/>
            <person name="Fogaca A."/>
            <person name="Logullo C."/>
            <person name="Tanaka A."/>
            <person name="Daffre S."/>
            <person name="Termignoni C."/>
            <person name="Vaz I.S.Jr."/>
            <person name="Oliveira P.L."/>
            <person name="Ribeiro J.M."/>
        </authorList>
    </citation>
    <scope>NUCLEOTIDE SEQUENCE</scope>
    <source>
        <strain evidence="2">Porto Alegre</strain>
    </source>
</reference>
<feature type="chain" id="PRO_5026862291" evidence="1">
    <location>
        <begin position="23"/>
        <end position="95"/>
    </location>
</feature>
<evidence type="ECO:0000313" key="2">
    <source>
        <dbReference type="EMBL" id="NOV42933.1"/>
    </source>
</evidence>
<name>A0A6M2D9F6_RHIMP</name>
<dbReference type="AlphaFoldDB" id="A0A6M2D9F6"/>
<keyword evidence="1" id="KW-0732">Signal</keyword>
<accession>A0A6M2D9F6</accession>
<organism evidence="2">
    <name type="scientific">Rhipicephalus microplus</name>
    <name type="common">Cattle tick</name>
    <name type="synonym">Boophilus microplus</name>
    <dbReference type="NCBI Taxonomy" id="6941"/>
    <lineage>
        <taxon>Eukaryota</taxon>
        <taxon>Metazoa</taxon>
        <taxon>Ecdysozoa</taxon>
        <taxon>Arthropoda</taxon>
        <taxon>Chelicerata</taxon>
        <taxon>Arachnida</taxon>
        <taxon>Acari</taxon>
        <taxon>Parasitiformes</taxon>
        <taxon>Ixodida</taxon>
        <taxon>Ixodoidea</taxon>
        <taxon>Ixodidae</taxon>
        <taxon>Rhipicephalinae</taxon>
        <taxon>Rhipicephalus</taxon>
        <taxon>Boophilus</taxon>
    </lineage>
</organism>